<dbReference type="PRINTS" id="PR01415">
    <property type="entry name" value="ANKYRIN"/>
</dbReference>
<dbReference type="Gene3D" id="1.25.40.20">
    <property type="entry name" value="Ankyrin repeat-containing domain"/>
    <property type="match status" value="4"/>
</dbReference>
<feature type="repeat" description="ANK" evidence="3">
    <location>
        <begin position="302"/>
        <end position="328"/>
    </location>
</feature>
<evidence type="ECO:0000256" key="2">
    <source>
        <dbReference type="ARBA" id="ARBA00023043"/>
    </source>
</evidence>
<keyword evidence="6" id="KW-1185">Reference proteome</keyword>
<comment type="caution">
    <text evidence="5">The sequence shown here is derived from an EMBL/GenBank/DDBJ whole genome shotgun (WGS) entry which is preliminary data.</text>
</comment>
<dbReference type="Pfam" id="PF12796">
    <property type="entry name" value="Ank_2"/>
    <property type="match status" value="2"/>
</dbReference>
<sequence length="862" mass="97285">MSSSSDESDGNSEISDISSDYSVVGLNIFQIIHRIMSGESNDDDDDNDDDENNDDNQPDPARLAEQIKHDRRRYNRDAQIKRELFLEEFYHSIGAFKNRPFPQLRDIYTAAELDQLLLDAVEHDGCFRVWRRIVPFVARSGHKHEPELDDAGKPLLRRTTPIHRAARRRLKEVIPHLFEIYDGLYDANYVDGAGVTHFHLACKFGQFEACARFLASANSKVDVNAPTGAGDRPLHLALSSPSDLRLIELLLRAGADPNRPDSTGATALHLICRKYSSESARRLFELSESCGRPMDVDAPGVLGRTPLHATLILGGTKADVVDFLLRHGGANPNLATNDGSTALHILCGKGRPCDVVLARLLFRACRREHLPLKLDARDKEGDTPLHVAARRGHQDMVTLLLEMGAHPNLANVRGFTPLHLICTREAVTGRPSNGENYAVAQTFYRGCVGRGGGGGGGGGGFDFVDARDANGNTAMHLAVSKNDIALVSFLLEHGADPNARNKFGSTPLHVFGERSQLFGNDWTASFFGMSRHFGRSVQVDVRDKQGRTPLERAVASLLPETIDALLDNGADLSGFVFPSVRDFDRDRRENSDCTTFYKMKLAAGALVCVERLAKRGYQLDVSDVLTIMKFFARHNLFERSTRNLKYLRNNVEFRDLSRLMKFKPDLTLYDLIRLRPEEAAKRLTYTDYYQFRSSPVKLRDIPSSYRSACGAHLAEKLSRKFFLGWGLDCFVQLTRHRLPTLCCEMIIQHLNNKDLCNICLMTEIKATKNLKWQMEHVIKCNDKKIPAKTTNDPRWQIDVIKRNNKKRRAKATNNLERQIDDTKCKKRKVAEHDGWLIEDIKCKQKKRVEAKNNLNWKKEYVH</sequence>
<reference evidence="5 6" key="1">
    <citation type="journal article" date="2024" name="bioRxiv">
        <title>A reference genome for Trichogramma kaykai: A tiny desert-dwelling parasitoid wasp with competing sex-ratio distorters.</title>
        <authorList>
            <person name="Culotta J."/>
            <person name="Lindsey A.R."/>
        </authorList>
    </citation>
    <scope>NUCLEOTIDE SEQUENCE [LARGE SCALE GENOMIC DNA]</scope>
    <source>
        <strain evidence="5 6">KSX58</strain>
    </source>
</reference>
<evidence type="ECO:0000313" key="6">
    <source>
        <dbReference type="Proteomes" id="UP001627154"/>
    </source>
</evidence>
<evidence type="ECO:0000313" key="5">
    <source>
        <dbReference type="EMBL" id="KAL3406439.1"/>
    </source>
</evidence>
<dbReference type="InterPro" id="IPR036770">
    <property type="entry name" value="Ankyrin_rpt-contain_sf"/>
</dbReference>
<feature type="repeat" description="ANK" evidence="3">
    <location>
        <begin position="470"/>
        <end position="502"/>
    </location>
</feature>
<dbReference type="PROSITE" id="PS50297">
    <property type="entry name" value="ANK_REP_REGION"/>
    <property type="match status" value="4"/>
</dbReference>
<protein>
    <submittedName>
        <fullName evidence="5">Uncharacterized protein</fullName>
    </submittedName>
</protein>
<gene>
    <name evidence="5" type="ORF">TKK_001760</name>
</gene>
<keyword evidence="1" id="KW-0677">Repeat</keyword>
<feature type="repeat" description="ANK" evidence="3">
    <location>
        <begin position="229"/>
        <end position="262"/>
    </location>
</feature>
<dbReference type="Pfam" id="PF00023">
    <property type="entry name" value="Ank"/>
    <property type="match status" value="1"/>
</dbReference>
<organism evidence="5 6">
    <name type="scientific">Trichogramma kaykai</name>
    <dbReference type="NCBI Taxonomy" id="54128"/>
    <lineage>
        <taxon>Eukaryota</taxon>
        <taxon>Metazoa</taxon>
        <taxon>Ecdysozoa</taxon>
        <taxon>Arthropoda</taxon>
        <taxon>Hexapoda</taxon>
        <taxon>Insecta</taxon>
        <taxon>Pterygota</taxon>
        <taxon>Neoptera</taxon>
        <taxon>Endopterygota</taxon>
        <taxon>Hymenoptera</taxon>
        <taxon>Apocrita</taxon>
        <taxon>Proctotrupomorpha</taxon>
        <taxon>Chalcidoidea</taxon>
        <taxon>Trichogrammatidae</taxon>
        <taxon>Trichogramma</taxon>
    </lineage>
</organism>
<dbReference type="SMART" id="SM00248">
    <property type="entry name" value="ANK"/>
    <property type="match status" value="9"/>
</dbReference>
<dbReference type="AlphaFoldDB" id="A0ABD2XN84"/>
<name>A0ABD2XN84_9HYME</name>
<accession>A0ABD2XN84</accession>
<evidence type="ECO:0000256" key="3">
    <source>
        <dbReference type="PROSITE-ProRule" id="PRU00023"/>
    </source>
</evidence>
<dbReference type="InterPro" id="IPR002110">
    <property type="entry name" value="Ankyrin_rpt"/>
</dbReference>
<keyword evidence="2 3" id="KW-0040">ANK repeat</keyword>
<dbReference type="Proteomes" id="UP001627154">
    <property type="component" value="Unassembled WGS sequence"/>
</dbReference>
<dbReference type="SUPFAM" id="SSF48403">
    <property type="entry name" value="Ankyrin repeat"/>
    <property type="match status" value="1"/>
</dbReference>
<dbReference type="PANTHER" id="PTHR24161">
    <property type="entry name" value="ANK_REP_REGION DOMAIN-CONTAINING PROTEIN-RELATED"/>
    <property type="match status" value="1"/>
</dbReference>
<dbReference type="EMBL" id="JBJJXI010000019">
    <property type="protein sequence ID" value="KAL3406439.1"/>
    <property type="molecule type" value="Genomic_DNA"/>
</dbReference>
<dbReference type="PROSITE" id="PS50088">
    <property type="entry name" value="ANK_REPEAT"/>
    <property type="match status" value="5"/>
</dbReference>
<feature type="region of interest" description="Disordered" evidence="4">
    <location>
        <begin position="38"/>
        <end position="70"/>
    </location>
</feature>
<proteinExistence type="predicted"/>
<feature type="repeat" description="ANK" evidence="3">
    <location>
        <begin position="545"/>
        <end position="573"/>
    </location>
</feature>
<feature type="repeat" description="ANK" evidence="3">
    <location>
        <begin position="380"/>
        <end position="412"/>
    </location>
</feature>
<evidence type="ECO:0000256" key="1">
    <source>
        <dbReference type="ARBA" id="ARBA00022737"/>
    </source>
</evidence>
<dbReference type="PANTHER" id="PTHR24161:SF85">
    <property type="entry name" value="PALMITOYLTRANSFERASE HIP14"/>
    <property type="match status" value="1"/>
</dbReference>
<evidence type="ECO:0000256" key="4">
    <source>
        <dbReference type="SAM" id="MobiDB-lite"/>
    </source>
</evidence>
<feature type="compositionally biased region" description="Acidic residues" evidence="4">
    <location>
        <begin position="40"/>
        <end position="57"/>
    </location>
</feature>